<dbReference type="Proteomes" id="UP000182241">
    <property type="component" value="Unassembled WGS sequence"/>
</dbReference>
<gene>
    <name evidence="1" type="ORF">SAMN04489793_2937</name>
</gene>
<dbReference type="RefSeq" id="WP_068739981.1">
    <property type="nucleotide sequence ID" value="NZ_FNSA01000003.1"/>
</dbReference>
<proteinExistence type="predicted"/>
<name>A0A1H4UKK4_TSUTY</name>
<evidence type="ECO:0000313" key="2">
    <source>
        <dbReference type="Proteomes" id="UP000182241"/>
    </source>
</evidence>
<sequence length="66" mass="7261">MPDHKITVTVSGNFTLEQAREALGECLFGDELFKQMPTVPASAAEYVGMVLDEYTGDKYASIDMLD</sequence>
<reference evidence="2" key="1">
    <citation type="submission" date="2016-10" db="EMBL/GenBank/DDBJ databases">
        <authorList>
            <person name="Varghese N."/>
            <person name="Submissions S."/>
        </authorList>
    </citation>
    <scope>NUCLEOTIDE SEQUENCE [LARGE SCALE GENOMIC DNA]</scope>
    <source>
        <strain evidence="2">DSM 44234</strain>
    </source>
</reference>
<keyword evidence="2" id="KW-1185">Reference proteome</keyword>
<dbReference type="EMBL" id="FNSA01000003">
    <property type="protein sequence ID" value="SEC69299.1"/>
    <property type="molecule type" value="Genomic_DNA"/>
</dbReference>
<protein>
    <submittedName>
        <fullName evidence="1">Uncharacterized protein</fullName>
    </submittedName>
</protein>
<evidence type="ECO:0000313" key="1">
    <source>
        <dbReference type="EMBL" id="SEC69299.1"/>
    </source>
</evidence>
<dbReference type="AlphaFoldDB" id="A0A1H4UKK4"/>
<organism evidence="1 2">
    <name type="scientific">Tsukamurella tyrosinosolvens</name>
    <dbReference type="NCBI Taxonomy" id="57704"/>
    <lineage>
        <taxon>Bacteria</taxon>
        <taxon>Bacillati</taxon>
        <taxon>Actinomycetota</taxon>
        <taxon>Actinomycetes</taxon>
        <taxon>Mycobacteriales</taxon>
        <taxon>Tsukamurellaceae</taxon>
        <taxon>Tsukamurella</taxon>
    </lineage>
</organism>
<accession>A0A1H4UKK4</accession>
<dbReference type="OrthoDB" id="9933056at2"/>